<feature type="transmembrane region" description="Helical" evidence="6">
    <location>
        <begin position="189"/>
        <end position="210"/>
    </location>
</feature>
<dbReference type="PANTHER" id="PTHR13396">
    <property type="entry name" value="NEDD4 FAMILY INTERACTING PROTEIN 1/2"/>
    <property type="match status" value="1"/>
</dbReference>
<evidence type="ECO:0000256" key="6">
    <source>
        <dbReference type="SAM" id="Phobius"/>
    </source>
</evidence>
<keyword evidence="2 6" id="KW-0812">Transmembrane</keyword>
<dbReference type="CDD" id="cd22212">
    <property type="entry name" value="NDFIP-like"/>
    <property type="match status" value="1"/>
</dbReference>
<reference evidence="7" key="2">
    <citation type="submission" date="2014-06" db="EMBL/GenBank/DDBJ databases">
        <title>The complete genome of Blastobotrys (Arxula) adeninivorans LS3 - a yeast of biotechnological interest.</title>
        <authorList>
            <person name="Kunze G."/>
            <person name="Gaillardin C."/>
            <person name="Czernicka M."/>
            <person name="Durrens P."/>
            <person name="Martin T."/>
            <person name="Boer E."/>
            <person name="Gabaldon T."/>
            <person name="Cruz J."/>
            <person name="Talla E."/>
            <person name="Marck C."/>
            <person name="Goffeau A."/>
            <person name="Barbe V."/>
            <person name="Baret P."/>
            <person name="Baronian K."/>
            <person name="Beier S."/>
            <person name="Bleykasten C."/>
            <person name="Bode R."/>
            <person name="Casaregola S."/>
            <person name="Despons L."/>
            <person name="Fairhead C."/>
            <person name="Giersberg M."/>
            <person name="Gierski P."/>
            <person name="Hahnel U."/>
            <person name="Hartmann A."/>
            <person name="Jankowska D."/>
            <person name="Jubin C."/>
            <person name="Jung P."/>
            <person name="Lafontaine I."/>
            <person name="Leh-Louis V."/>
            <person name="Lemaire M."/>
            <person name="Marcet-Houben M."/>
            <person name="Mascher M."/>
            <person name="Morel G."/>
            <person name="Richard G.-F."/>
            <person name="Riechen J."/>
            <person name="Sacerdot C."/>
            <person name="Sarkar A."/>
            <person name="Savel G."/>
            <person name="Schacherer J."/>
            <person name="Sherman D."/>
            <person name="Straub M.-L."/>
            <person name="Stein N."/>
            <person name="Thierry A."/>
            <person name="Trautwein-Schult A."/>
            <person name="Westhof E."/>
            <person name="Worch S."/>
            <person name="Dujon B."/>
            <person name="Souciet J.-L."/>
            <person name="Wincker P."/>
            <person name="Scholz U."/>
            <person name="Neuveglise N."/>
        </authorList>
    </citation>
    <scope>NUCLEOTIDE SEQUENCE</scope>
    <source>
        <strain evidence="7">LS3</strain>
    </source>
</reference>
<evidence type="ECO:0000313" key="7">
    <source>
        <dbReference type="EMBL" id="CDP37204.1"/>
    </source>
</evidence>
<dbReference type="GO" id="GO:0005783">
    <property type="term" value="C:endoplasmic reticulum"/>
    <property type="evidence" value="ECO:0007669"/>
    <property type="project" value="TreeGrafter"/>
</dbReference>
<dbReference type="AlphaFoldDB" id="A0A060T8W8"/>
<feature type="compositionally biased region" description="Basic and acidic residues" evidence="5">
    <location>
        <begin position="1"/>
        <end position="16"/>
    </location>
</feature>
<feature type="region of interest" description="Disordered" evidence="5">
    <location>
        <begin position="1"/>
        <end position="100"/>
    </location>
</feature>
<proteinExistence type="predicted"/>
<evidence type="ECO:0000256" key="2">
    <source>
        <dbReference type="ARBA" id="ARBA00022692"/>
    </source>
</evidence>
<gene>
    <name evidence="7" type="ORF">GNLVRS02_ARAD1D06204g</name>
</gene>
<evidence type="ECO:0000256" key="3">
    <source>
        <dbReference type="ARBA" id="ARBA00022989"/>
    </source>
</evidence>
<feature type="compositionally biased region" description="Acidic residues" evidence="5">
    <location>
        <begin position="17"/>
        <end position="30"/>
    </location>
</feature>
<dbReference type="GO" id="GO:0007034">
    <property type="term" value="P:vacuolar transport"/>
    <property type="evidence" value="ECO:0007669"/>
    <property type="project" value="InterPro"/>
</dbReference>
<dbReference type="EMBL" id="HG937694">
    <property type="protein sequence ID" value="CDP37204.1"/>
    <property type="molecule type" value="Genomic_DNA"/>
</dbReference>
<feature type="compositionally biased region" description="Low complexity" evidence="5">
    <location>
        <begin position="117"/>
        <end position="129"/>
    </location>
</feature>
<dbReference type="InterPro" id="IPR019325">
    <property type="entry name" value="NEDD4/Bsd2"/>
</dbReference>
<dbReference type="GO" id="GO:0005794">
    <property type="term" value="C:Golgi apparatus"/>
    <property type="evidence" value="ECO:0007669"/>
    <property type="project" value="TreeGrafter"/>
</dbReference>
<feature type="region of interest" description="Disordered" evidence="5">
    <location>
        <begin position="361"/>
        <end position="381"/>
    </location>
</feature>
<name>A0A060T8W8_BLAAD</name>
<evidence type="ECO:0000256" key="5">
    <source>
        <dbReference type="SAM" id="MobiDB-lite"/>
    </source>
</evidence>
<dbReference type="GO" id="GO:0016020">
    <property type="term" value="C:membrane"/>
    <property type="evidence" value="ECO:0007669"/>
    <property type="project" value="UniProtKB-SubCell"/>
</dbReference>
<dbReference type="GO" id="GO:0031398">
    <property type="term" value="P:positive regulation of protein ubiquitination"/>
    <property type="evidence" value="ECO:0007669"/>
    <property type="project" value="TreeGrafter"/>
</dbReference>
<accession>A0A060T8W8</accession>
<dbReference type="PhylomeDB" id="A0A060T8W8"/>
<dbReference type="Pfam" id="PF10176">
    <property type="entry name" value="NEDD4_Bsd2"/>
    <property type="match status" value="1"/>
</dbReference>
<dbReference type="GO" id="GO:0006511">
    <property type="term" value="P:ubiquitin-dependent protein catabolic process"/>
    <property type="evidence" value="ECO:0007669"/>
    <property type="project" value="TreeGrafter"/>
</dbReference>
<reference evidence="7" key="1">
    <citation type="submission" date="2014-02" db="EMBL/GenBank/DDBJ databases">
        <authorList>
            <person name="Genoscope - CEA"/>
        </authorList>
    </citation>
    <scope>NUCLEOTIDE SEQUENCE</scope>
    <source>
        <strain evidence="7">LS3</strain>
    </source>
</reference>
<dbReference type="GO" id="GO:0030001">
    <property type="term" value="P:metal ion transport"/>
    <property type="evidence" value="ECO:0007669"/>
    <property type="project" value="InterPro"/>
</dbReference>
<sequence>MSYSRIDNDRIPRETDDLSDAFADSDDEDVDDRRIHISRSTTNPRYQRIGPQNDDVTDVVGEQAGSSSESLSASGMEPMEQDRESRTSDQSPTAHVGGAGGRGLFNFFSRRRLSGLNNNVNGNSNNDGVFANLTAKPDPSEKPSDEEPPSYEEAAADATPPYWETTIMSPGYGDEMLIDGLPVGSPINFIWNMMVSAAFQFVGFFLTYLLHTSHAAKQGSRAGLGFTLLQCGYYLQPDMDVSEPSTMPPKFEPSDPNDVDVTSHGTVSGTFVAGHNIPQASTTHVPDNSSTGTNPASNYISLALIFIGIILVVKAITDYILIKRMQTALMRSSGEVPIVIEPTDSDTEDRIIMDMFPGALFDRTPNRQQQEDEPNSAERMV</sequence>
<dbReference type="PANTHER" id="PTHR13396:SF5">
    <property type="entry name" value="NEDD4 FAMILY INTERACTING PROTEIN"/>
    <property type="match status" value="1"/>
</dbReference>
<evidence type="ECO:0000256" key="4">
    <source>
        <dbReference type="ARBA" id="ARBA00023136"/>
    </source>
</evidence>
<protein>
    <submittedName>
        <fullName evidence="7">ARAD1D06204p</fullName>
    </submittedName>
</protein>
<feature type="compositionally biased region" description="Low complexity" evidence="5">
    <location>
        <begin position="61"/>
        <end position="75"/>
    </location>
</feature>
<keyword evidence="4 6" id="KW-0472">Membrane</keyword>
<feature type="region of interest" description="Disordered" evidence="5">
    <location>
        <begin position="117"/>
        <end position="160"/>
    </location>
</feature>
<comment type="subcellular location">
    <subcellularLocation>
        <location evidence="1">Membrane</location>
        <topology evidence="1">Multi-pass membrane protein</topology>
    </subcellularLocation>
</comment>
<feature type="transmembrane region" description="Helical" evidence="6">
    <location>
        <begin position="299"/>
        <end position="322"/>
    </location>
</feature>
<keyword evidence="3 6" id="KW-1133">Transmembrane helix</keyword>
<evidence type="ECO:0000256" key="1">
    <source>
        <dbReference type="ARBA" id="ARBA00004141"/>
    </source>
</evidence>
<dbReference type="GO" id="GO:0048471">
    <property type="term" value="C:perinuclear region of cytoplasm"/>
    <property type="evidence" value="ECO:0007669"/>
    <property type="project" value="TreeGrafter"/>
</dbReference>
<organism evidence="7">
    <name type="scientific">Blastobotrys adeninivorans</name>
    <name type="common">Yeast</name>
    <name type="synonym">Arxula adeninivorans</name>
    <dbReference type="NCBI Taxonomy" id="409370"/>
    <lineage>
        <taxon>Eukaryota</taxon>
        <taxon>Fungi</taxon>
        <taxon>Dikarya</taxon>
        <taxon>Ascomycota</taxon>
        <taxon>Saccharomycotina</taxon>
        <taxon>Dipodascomycetes</taxon>
        <taxon>Dipodascales</taxon>
        <taxon>Trichomonascaceae</taxon>
        <taxon>Blastobotrys</taxon>
    </lineage>
</organism>